<dbReference type="PANTHER" id="PTHR33507:SF3">
    <property type="entry name" value="INNER MEMBRANE PROTEIN YBBJ"/>
    <property type="match status" value="1"/>
</dbReference>
<proteinExistence type="predicted"/>
<evidence type="ECO:0000259" key="8">
    <source>
        <dbReference type="Pfam" id="PF25145"/>
    </source>
</evidence>
<dbReference type="InterPro" id="IPR056739">
    <property type="entry name" value="NfeD_membrane"/>
</dbReference>
<dbReference type="InterPro" id="IPR029045">
    <property type="entry name" value="ClpP/crotonase-like_dom_sf"/>
</dbReference>
<comment type="subcellular location">
    <subcellularLocation>
        <location evidence="1">Membrane</location>
        <topology evidence="1">Multi-pass membrane protein</topology>
    </subcellularLocation>
</comment>
<protein>
    <submittedName>
        <fullName evidence="9">Nodulation protein NfeD</fullName>
    </submittedName>
</protein>
<dbReference type="InterPro" id="IPR056738">
    <property type="entry name" value="NfeD1b_N"/>
</dbReference>
<feature type="transmembrane region" description="Helical" evidence="5">
    <location>
        <begin position="331"/>
        <end position="353"/>
    </location>
</feature>
<evidence type="ECO:0000313" key="10">
    <source>
        <dbReference type="Proteomes" id="UP001501459"/>
    </source>
</evidence>
<dbReference type="Pfam" id="PF25145">
    <property type="entry name" value="NfeD1b_N"/>
    <property type="match status" value="1"/>
</dbReference>
<evidence type="ECO:0000259" key="6">
    <source>
        <dbReference type="Pfam" id="PF01957"/>
    </source>
</evidence>
<dbReference type="PANTHER" id="PTHR33507">
    <property type="entry name" value="INNER MEMBRANE PROTEIN YBBJ"/>
    <property type="match status" value="1"/>
</dbReference>
<feature type="domain" description="NfeD-like C-terminal" evidence="6">
    <location>
        <begin position="386"/>
        <end position="439"/>
    </location>
</feature>
<dbReference type="InterPro" id="IPR002810">
    <property type="entry name" value="NfeD-like_C"/>
</dbReference>
<dbReference type="InterPro" id="IPR012340">
    <property type="entry name" value="NA-bd_OB-fold"/>
</dbReference>
<name>A0ABP3J8Q0_9BACI</name>
<evidence type="ECO:0000256" key="5">
    <source>
        <dbReference type="SAM" id="Phobius"/>
    </source>
</evidence>
<sequence>MRRYIICIMAFMIIGIFVFGSVSTAQTGAKSGNGDLVYIIPIEKEVEMGLKSFLQRTTSEAEENGADHIIFEIDTPGGAVAAAEQIGELMQGLKTETTAYIVNRALSAGSYIALNADQIYMRPNATMGASGVINQDGTAANKKAQSAWLSAMKSAAQSKGRNPRYAAAMADPSIKLPKYDAGKGKFLTLGPRNAKEVGYSLGTVENRKSLLKKLGLSDAERVEKSLTVSEHIARFITNPVVVPILLSIASLGLITELFSPGFGIPGGIGIAALVLFFYGHAIAGLAGMEEIVLLIIGIGLIVAEFFLPGGIAGLLGSGAIVWSLLLSGQDLSYMVMSISIAFIITFIAAMIMIKKMGMRKGFFRYLILEDQTSSEKGYVSSESRRDLIGLEGKTITPLRPAGTAVFQDERLDVVTEGGYIGKDKRVNVIRVEGVRVVVREAE</sequence>
<comment type="caution">
    <text evidence="9">The sequence shown here is derived from an EMBL/GenBank/DDBJ whole genome shotgun (WGS) entry which is preliminary data.</text>
</comment>
<evidence type="ECO:0000256" key="2">
    <source>
        <dbReference type="ARBA" id="ARBA00022692"/>
    </source>
</evidence>
<evidence type="ECO:0000256" key="4">
    <source>
        <dbReference type="ARBA" id="ARBA00023136"/>
    </source>
</evidence>
<accession>A0ABP3J8Q0</accession>
<keyword evidence="4 5" id="KW-0472">Membrane</keyword>
<feature type="domain" description="NfeD1b N-terminal" evidence="8">
    <location>
        <begin position="37"/>
        <end position="220"/>
    </location>
</feature>
<feature type="domain" description="NfeD integral membrane" evidence="7">
    <location>
        <begin position="241"/>
        <end position="354"/>
    </location>
</feature>
<organism evidence="9 10">
    <name type="scientific">Lentibacillus halophilus</name>
    <dbReference type="NCBI Taxonomy" id="295065"/>
    <lineage>
        <taxon>Bacteria</taxon>
        <taxon>Bacillati</taxon>
        <taxon>Bacillota</taxon>
        <taxon>Bacilli</taxon>
        <taxon>Bacillales</taxon>
        <taxon>Bacillaceae</taxon>
        <taxon>Lentibacillus</taxon>
    </lineage>
</organism>
<evidence type="ECO:0000313" key="9">
    <source>
        <dbReference type="EMBL" id="GAA0443066.1"/>
    </source>
</evidence>
<dbReference type="EMBL" id="BAAADM010000054">
    <property type="protein sequence ID" value="GAA0443066.1"/>
    <property type="molecule type" value="Genomic_DNA"/>
</dbReference>
<dbReference type="Pfam" id="PF24961">
    <property type="entry name" value="NfeD_membrane"/>
    <property type="match status" value="1"/>
</dbReference>
<keyword evidence="10" id="KW-1185">Reference proteome</keyword>
<dbReference type="Proteomes" id="UP001501459">
    <property type="component" value="Unassembled WGS sequence"/>
</dbReference>
<dbReference type="Gene3D" id="3.90.226.10">
    <property type="entry name" value="2-enoyl-CoA Hydratase, Chain A, domain 1"/>
    <property type="match status" value="1"/>
</dbReference>
<keyword evidence="3 5" id="KW-1133">Transmembrane helix</keyword>
<dbReference type="InterPro" id="IPR052165">
    <property type="entry name" value="Membrane_assoc_protease"/>
</dbReference>
<dbReference type="SUPFAM" id="SSF52096">
    <property type="entry name" value="ClpP/crotonase"/>
    <property type="match status" value="1"/>
</dbReference>
<dbReference type="CDD" id="cd07021">
    <property type="entry name" value="Clp_protease_NfeD_like"/>
    <property type="match status" value="1"/>
</dbReference>
<reference evidence="10" key="1">
    <citation type="journal article" date="2019" name="Int. J. Syst. Evol. Microbiol.">
        <title>The Global Catalogue of Microorganisms (GCM) 10K type strain sequencing project: providing services to taxonomists for standard genome sequencing and annotation.</title>
        <authorList>
            <consortium name="The Broad Institute Genomics Platform"/>
            <consortium name="The Broad Institute Genome Sequencing Center for Infectious Disease"/>
            <person name="Wu L."/>
            <person name="Ma J."/>
        </authorList>
    </citation>
    <scope>NUCLEOTIDE SEQUENCE [LARGE SCALE GENOMIC DNA]</scope>
    <source>
        <strain evidence="10">JCM 12149</strain>
    </source>
</reference>
<evidence type="ECO:0000256" key="1">
    <source>
        <dbReference type="ARBA" id="ARBA00004141"/>
    </source>
</evidence>
<evidence type="ECO:0000256" key="3">
    <source>
        <dbReference type="ARBA" id="ARBA00022989"/>
    </source>
</evidence>
<dbReference type="Gene3D" id="2.40.50.140">
    <property type="entry name" value="Nucleic acid-binding proteins"/>
    <property type="match status" value="1"/>
</dbReference>
<gene>
    <name evidence="9" type="ORF">GCM10008983_20280</name>
</gene>
<evidence type="ECO:0000259" key="7">
    <source>
        <dbReference type="Pfam" id="PF24961"/>
    </source>
</evidence>
<feature type="transmembrane region" description="Helical" evidence="5">
    <location>
        <begin position="257"/>
        <end position="279"/>
    </location>
</feature>
<feature type="transmembrane region" description="Helical" evidence="5">
    <location>
        <begin position="291"/>
        <end position="311"/>
    </location>
</feature>
<keyword evidence="2 5" id="KW-0812">Transmembrane</keyword>
<dbReference type="Pfam" id="PF01957">
    <property type="entry name" value="NfeD"/>
    <property type="match status" value="1"/>
</dbReference>